<organism evidence="1 2">
    <name type="scientific">Nicotiana attenuata</name>
    <name type="common">Coyote tobacco</name>
    <dbReference type="NCBI Taxonomy" id="49451"/>
    <lineage>
        <taxon>Eukaryota</taxon>
        <taxon>Viridiplantae</taxon>
        <taxon>Streptophyta</taxon>
        <taxon>Embryophyta</taxon>
        <taxon>Tracheophyta</taxon>
        <taxon>Spermatophyta</taxon>
        <taxon>Magnoliopsida</taxon>
        <taxon>eudicotyledons</taxon>
        <taxon>Gunneridae</taxon>
        <taxon>Pentapetalae</taxon>
        <taxon>asterids</taxon>
        <taxon>lamiids</taxon>
        <taxon>Solanales</taxon>
        <taxon>Solanaceae</taxon>
        <taxon>Nicotianoideae</taxon>
        <taxon>Nicotianeae</taxon>
        <taxon>Nicotiana</taxon>
    </lineage>
</organism>
<proteinExistence type="predicted"/>
<dbReference type="PANTHER" id="PTHR34222">
    <property type="entry name" value="GAG_PRE-INTEGRS DOMAIN-CONTAINING PROTEIN"/>
    <property type="match status" value="1"/>
</dbReference>
<dbReference type="PANTHER" id="PTHR34222:SF77">
    <property type="entry name" value="CCHC-TYPE DOMAIN-CONTAINING PROTEIN"/>
    <property type="match status" value="1"/>
</dbReference>
<feature type="non-terminal residue" evidence="1">
    <location>
        <position position="1"/>
    </location>
</feature>
<keyword evidence="2" id="KW-1185">Reference proteome</keyword>
<evidence type="ECO:0000313" key="2">
    <source>
        <dbReference type="Proteomes" id="UP000187609"/>
    </source>
</evidence>
<feature type="non-terminal residue" evidence="1">
    <location>
        <position position="156"/>
    </location>
</feature>
<dbReference type="Proteomes" id="UP000187609">
    <property type="component" value="Unassembled WGS sequence"/>
</dbReference>
<gene>
    <name evidence="1" type="ORF">A4A49_58488</name>
</gene>
<sequence length="156" mass="17310">SINEAYALVIQEESQRALGVMDMNKEPLTMLAGRGQVMKGKRFGVVCEHCGYKGHQKENCYRIVGYPPDFKSKKKPMHEKGAGGFKNYANNTTVEGNSSAEGHSHYFTEEKYKQLVDLLNKSSAVDCKVNMAGIVSMLSSDCLFEWIIDSGASHHV</sequence>
<name>A0A1J6KBU8_NICAT</name>
<dbReference type="AlphaFoldDB" id="A0A1J6KBU8"/>
<reference evidence="1" key="1">
    <citation type="submission" date="2016-11" db="EMBL/GenBank/DDBJ databases">
        <title>The genome of Nicotiana attenuata.</title>
        <authorList>
            <person name="Xu S."/>
            <person name="Brockmoeller T."/>
            <person name="Gaquerel E."/>
            <person name="Navarro A."/>
            <person name="Kuhl H."/>
            <person name="Gase K."/>
            <person name="Ling Z."/>
            <person name="Zhou W."/>
            <person name="Kreitzer C."/>
            <person name="Stanke M."/>
            <person name="Tang H."/>
            <person name="Lyons E."/>
            <person name="Pandey P."/>
            <person name="Pandey S.P."/>
            <person name="Timmermann B."/>
            <person name="Baldwin I.T."/>
        </authorList>
    </citation>
    <scope>NUCLEOTIDE SEQUENCE [LARGE SCALE GENOMIC DNA]</scope>
    <source>
        <strain evidence="1">UT</strain>
    </source>
</reference>
<dbReference type="Gramene" id="OIT19439">
    <property type="protein sequence ID" value="OIT19439"/>
    <property type="gene ID" value="A4A49_58488"/>
</dbReference>
<dbReference type="EMBL" id="MJEQ01007335">
    <property type="protein sequence ID" value="OIT19439.1"/>
    <property type="molecule type" value="Genomic_DNA"/>
</dbReference>
<comment type="caution">
    <text evidence="1">The sequence shown here is derived from an EMBL/GenBank/DDBJ whole genome shotgun (WGS) entry which is preliminary data.</text>
</comment>
<evidence type="ECO:0000313" key="1">
    <source>
        <dbReference type="EMBL" id="OIT19439.1"/>
    </source>
</evidence>
<evidence type="ECO:0008006" key="3">
    <source>
        <dbReference type="Google" id="ProtNLM"/>
    </source>
</evidence>
<protein>
    <recommendedName>
        <fullName evidence="3">CCHC-type domain-containing protein</fullName>
    </recommendedName>
</protein>
<accession>A0A1J6KBU8</accession>
<dbReference type="OMA" id="GHQKENC"/>